<dbReference type="AlphaFoldDB" id="A0AAV9V0E3"/>
<protein>
    <submittedName>
        <fullName evidence="1">Uncharacterized protein</fullName>
    </submittedName>
</protein>
<organism evidence="1 2">
    <name type="scientific">Orbilia brochopaga</name>
    <dbReference type="NCBI Taxonomy" id="3140254"/>
    <lineage>
        <taxon>Eukaryota</taxon>
        <taxon>Fungi</taxon>
        <taxon>Dikarya</taxon>
        <taxon>Ascomycota</taxon>
        <taxon>Pezizomycotina</taxon>
        <taxon>Orbiliomycetes</taxon>
        <taxon>Orbiliales</taxon>
        <taxon>Orbiliaceae</taxon>
        <taxon>Orbilia</taxon>
    </lineage>
</organism>
<dbReference type="Proteomes" id="UP001375240">
    <property type="component" value="Unassembled WGS sequence"/>
</dbReference>
<accession>A0AAV9V0E3</accession>
<sequence>MHHTLLDIILRMDGERCDCNASTCKQGSCSPCRVGTNGSAPSPVFAPSLDCAAGLCCLLCRTAACISLRCDATLHDIGMNAKCNGELGRLIIRMSISMLSHVVRVRKYVFVVAIDRLIRSRCGR</sequence>
<reference evidence="1 2" key="1">
    <citation type="submission" date="2019-10" db="EMBL/GenBank/DDBJ databases">
        <authorList>
            <person name="Palmer J.M."/>
        </authorList>
    </citation>
    <scope>NUCLEOTIDE SEQUENCE [LARGE SCALE GENOMIC DNA]</scope>
    <source>
        <strain evidence="1 2">TWF696</strain>
    </source>
</reference>
<dbReference type="EMBL" id="JAVHNQ010000003">
    <property type="protein sequence ID" value="KAK6353332.1"/>
    <property type="molecule type" value="Genomic_DNA"/>
</dbReference>
<gene>
    <name evidence="1" type="ORF">TWF696_005300</name>
</gene>
<keyword evidence="2" id="KW-1185">Reference proteome</keyword>
<comment type="caution">
    <text evidence="1">The sequence shown here is derived from an EMBL/GenBank/DDBJ whole genome shotgun (WGS) entry which is preliminary data.</text>
</comment>
<proteinExistence type="predicted"/>
<evidence type="ECO:0000313" key="2">
    <source>
        <dbReference type="Proteomes" id="UP001375240"/>
    </source>
</evidence>
<name>A0AAV9V0E3_9PEZI</name>
<evidence type="ECO:0000313" key="1">
    <source>
        <dbReference type="EMBL" id="KAK6353332.1"/>
    </source>
</evidence>